<keyword evidence="3" id="KW-1185">Reference proteome</keyword>
<dbReference type="Gene3D" id="3.40.50.1820">
    <property type="entry name" value="alpha/beta hydrolase"/>
    <property type="match status" value="1"/>
</dbReference>
<name>A0ABZ1YSV2_9NOCA</name>
<dbReference type="SUPFAM" id="SSF53474">
    <property type="entry name" value="alpha/beta-Hydrolases"/>
    <property type="match status" value="1"/>
</dbReference>
<sequence>MTTPDYDEFGLFAENAAEAGLPWSGPPEVQRFSVDTGSGRHISGLRWGEGEPELVLLHGGAQNAHTWDTVALALNRPLVALDLPGHGHSDWWPDHLYTPQRLADAVAAAVETVAPQAKAIVGMSLGGLTAVRLAARRPDLVRRLVIVDVTPGTGDNPNKTAAIVAFVNGPTDFGSFDEILERTVAHNPSRSVQSLRRGVLHNARPRDDGRWIWRYDRLRPTADGSLDFSPLWDDVSAVQAPLLLVRGARSPVVDDADVAELRRRRPRAQVAVVDGAGHSVQGDRPLDLAALIRDFAFPTE</sequence>
<dbReference type="Proteomes" id="UP001432062">
    <property type="component" value="Chromosome"/>
</dbReference>
<protein>
    <submittedName>
        <fullName evidence="2">Alpha/beta hydrolase</fullName>
    </submittedName>
</protein>
<accession>A0ABZ1YSV2</accession>
<feature type="domain" description="AB hydrolase-1" evidence="1">
    <location>
        <begin position="54"/>
        <end position="285"/>
    </location>
</feature>
<dbReference type="InterPro" id="IPR029058">
    <property type="entry name" value="AB_hydrolase_fold"/>
</dbReference>
<dbReference type="PANTHER" id="PTHR43194">
    <property type="entry name" value="HYDROLASE ALPHA/BETA FOLD FAMILY"/>
    <property type="match status" value="1"/>
</dbReference>
<dbReference type="RefSeq" id="WP_329409763.1">
    <property type="nucleotide sequence ID" value="NZ_CP109441.1"/>
</dbReference>
<organism evidence="2 3">
    <name type="scientific">Nocardia vinacea</name>
    <dbReference type="NCBI Taxonomy" id="96468"/>
    <lineage>
        <taxon>Bacteria</taxon>
        <taxon>Bacillati</taxon>
        <taxon>Actinomycetota</taxon>
        <taxon>Actinomycetes</taxon>
        <taxon>Mycobacteriales</taxon>
        <taxon>Nocardiaceae</taxon>
        <taxon>Nocardia</taxon>
    </lineage>
</organism>
<evidence type="ECO:0000259" key="1">
    <source>
        <dbReference type="Pfam" id="PF00561"/>
    </source>
</evidence>
<dbReference type="EMBL" id="CP109441">
    <property type="protein sequence ID" value="WUV46183.1"/>
    <property type="molecule type" value="Genomic_DNA"/>
</dbReference>
<dbReference type="PANTHER" id="PTHR43194:SF2">
    <property type="entry name" value="PEROXISOMAL MEMBRANE PROTEIN LPX1"/>
    <property type="match status" value="1"/>
</dbReference>
<reference evidence="2" key="1">
    <citation type="submission" date="2022-10" db="EMBL/GenBank/DDBJ databases">
        <title>The complete genomes of actinobacterial strains from the NBC collection.</title>
        <authorList>
            <person name="Joergensen T.S."/>
            <person name="Alvarez Arevalo M."/>
            <person name="Sterndorff E.B."/>
            <person name="Faurdal D."/>
            <person name="Vuksanovic O."/>
            <person name="Mourched A.-S."/>
            <person name="Charusanti P."/>
            <person name="Shaw S."/>
            <person name="Blin K."/>
            <person name="Weber T."/>
        </authorList>
    </citation>
    <scope>NUCLEOTIDE SEQUENCE</scope>
    <source>
        <strain evidence="2">NBC_01482</strain>
    </source>
</reference>
<dbReference type="Pfam" id="PF00561">
    <property type="entry name" value="Abhydrolase_1"/>
    <property type="match status" value="1"/>
</dbReference>
<proteinExistence type="predicted"/>
<dbReference type="InterPro" id="IPR000639">
    <property type="entry name" value="Epox_hydrolase-like"/>
</dbReference>
<evidence type="ECO:0000313" key="3">
    <source>
        <dbReference type="Proteomes" id="UP001432062"/>
    </source>
</evidence>
<gene>
    <name evidence="2" type="ORF">OG563_45195</name>
</gene>
<dbReference type="PRINTS" id="PR00412">
    <property type="entry name" value="EPOXHYDRLASE"/>
</dbReference>
<dbReference type="InterPro" id="IPR000073">
    <property type="entry name" value="AB_hydrolase_1"/>
</dbReference>
<dbReference type="GO" id="GO:0016787">
    <property type="term" value="F:hydrolase activity"/>
    <property type="evidence" value="ECO:0007669"/>
    <property type="project" value="UniProtKB-KW"/>
</dbReference>
<evidence type="ECO:0000313" key="2">
    <source>
        <dbReference type="EMBL" id="WUV46183.1"/>
    </source>
</evidence>
<dbReference type="PRINTS" id="PR00111">
    <property type="entry name" value="ABHYDROLASE"/>
</dbReference>
<keyword evidence="2" id="KW-0378">Hydrolase</keyword>
<dbReference type="InterPro" id="IPR050228">
    <property type="entry name" value="Carboxylesterase_BioH"/>
</dbReference>